<dbReference type="Proteomes" id="UP000295718">
    <property type="component" value="Unassembled WGS sequence"/>
</dbReference>
<evidence type="ECO:0000313" key="11">
    <source>
        <dbReference type="Proteomes" id="UP000295718"/>
    </source>
</evidence>
<dbReference type="PANTHER" id="PTHR43394">
    <property type="entry name" value="ATP-DEPENDENT PERMEASE MDL1, MITOCHONDRIAL"/>
    <property type="match status" value="1"/>
</dbReference>
<feature type="transmembrane region" description="Helical" evidence="7">
    <location>
        <begin position="18"/>
        <end position="36"/>
    </location>
</feature>
<dbReference type="GO" id="GO:0015421">
    <property type="term" value="F:ABC-type oligopeptide transporter activity"/>
    <property type="evidence" value="ECO:0007669"/>
    <property type="project" value="TreeGrafter"/>
</dbReference>
<dbReference type="GO" id="GO:0005886">
    <property type="term" value="C:plasma membrane"/>
    <property type="evidence" value="ECO:0007669"/>
    <property type="project" value="UniProtKB-SubCell"/>
</dbReference>
<evidence type="ECO:0000256" key="1">
    <source>
        <dbReference type="ARBA" id="ARBA00004651"/>
    </source>
</evidence>
<evidence type="ECO:0000256" key="2">
    <source>
        <dbReference type="ARBA" id="ARBA00022692"/>
    </source>
</evidence>
<keyword evidence="3" id="KW-0547">Nucleotide-binding</keyword>
<evidence type="ECO:0000313" key="10">
    <source>
        <dbReference type="EMBL" id="TCL60123.1"/>
    </source>
</evidence>
<dbReference type="EMBL" id="SLUO01000003">
    <property type="protein sequence ID" value="TCL60123.1"/>
    <property type="molecule type" value="Genomic_DNA"/>
</dbReference>
<comment type="subcellular location">
    <subcellularLocation>
        <location evidence="1">Cell membrane</location>
        <topology evidence="1">Multi-pass membrane protein</topology>
    </subcellularLocation>
</comment>
<dbReference type="PROSITE" id="PS50893">
    <property type="entry name" value="ABC_TRANSPORTER_2"/>
    <property type="match status" value="1"/>
</dbReference>
<name>A0A4R1R3V9_9FIRM</name>
<dbReference type="Gene3D" id="1.20.1560.10">
    <property type="entry name" value="ABC transporter type 1, transmembrane domain"/>
    <property type="match status" value="1"/>
</dbReference>
<dbReference type="RefSeq" id="WP_157837531.1">
    <property type="nucleotide sequence ID" value="NZ_JPNB01000001.1"/>
</dbReference>
<dbReference type="Pfam" id="PF00005">
    <property type="entry name" value="ABC_tran"/>
    <property type="match status" value="1"/>
</dbReference>
<dbReference type="InterPro" id="IPR039421">
    <property type="entry name" value="Type_1_exporter"/>
</dbReference>
<evidence type="ECO:0000256" key="6">
    <source>
        <dbReference type="ARBA" id="ARBA00023136"/>
    </source>
</evidence>
<evidence type="ECO:0000256" key="4">
    <source>
        <dbReference type="ARBA" id="ARBA00022840"/>
    </source>
</evidence>
<dbReference type="STRING" id="1469948.GCA_000732725_00745"/>
<reference evidence="10 11" key="1">
    <citation type="submission" date="2019-03" db="EMBL/GenBank/DDBJ databases">
        <title>Genomic Encyclopedia of Type Strains, Phase IV (KMG-IV): sequencing the most valuable type-strain genomes for metagenomic binning, comparative biology and taxonomic classification.</title>
        <authorList>
            <person name="Goeker M."/>
        </authorList>
    </citation>
    <scope>NUCLEOTIDE SEQUENCE [LARGE SCALE GENOMIC DNA]</scope>
    <source>
        <strain evidence="10 11">DSM 100556</strain>
    </source>
</reference>
<evidence type="ECO:0000259" key="8">
    <source>
        <dbReference type="PROSITE" id="PS50893"/>
    </source>
</evidence>
<dbReference type="InterPro" id="IPR011527">
    <property type="entry name" value="ABC1_TM_dom"/>
</dbReference>
<feature type="transmembrane region" description="Helical" evidence="7">
    <location>
        <begin position="56"/>
        <end position="75"/>
    </location>
</feature>
<dbReference type="InterPro" id="IPR027417">
    <property type="entry name" value="P-loop_NTPase"/>
</dbReference>
<protein>
    <submittedName>
        <fullName evidence="10">ATP-binding cassette subfamily C protein</fullName>
    </submittedName>
</protein>
<dbReference type="PROSITE" id="PS50929">
    <property type="entry name" value="ABC_TM1F"/>
    <property type="match status" value="1"/>
</dbReference>
<keyword evidence="4 10" id="KW-0067">ATP-binding</keyword>
<dbReference type="SMART" id="SM00382">
    <property type="entry name" value="AAA"/>
    <property type="match status" value="1"/>
</dbReference>
<dbReference type="PANTHER" id="PTHR43394:SF1">
    <property type="entry name" value="ATP-BINDING CASSETTE SUB-FAMILY B MEMBER 10, MITOCHONDRIAL"/>
    <property type="match status" value="1"/>
</dbReference>
<evidence type="ECO:0000256" key="5">
    <source>
        <dbReference type="ARBA" id="ARBA00022989"/>
    </source>
</evidence>
<dbReference type="InterPro" id="IPR003439">
    <property type="entry name" value="ABC_transporter-like_ATP-bd"/>
</dbReference>
<dbReference type="InterPro" id="IPR036640">
    <property type="entry name" value="ABC1_TM_sf"/>
</dbReference>
<dbReference type="InterPro" id="IPR003593">
    <property type="entry name" value="AAA+_ATPase"/>
</dbReference>
<evidence type="ECO:0000259" key="9">
    <source>
        <dbReference type="PROSITE" id="PS50929"/>
    </source>
</evidence>
<feature type="domain" description="ABC transporter" evidence="8">
    <location>
        <begin position="341"/>
        <end position="582"/>
    </location>
</feature>
<keyword evidence="2 7" id="KW-0812">Transmembrane</keyword>
<keyword evidence="5 7" id="KW-1133">Transmembrane helix</keyword>
<feature type="transmembrane region" description="Helical" evidence="7">
    <location>
        <begin position="142"/>
        <end position="172"/>
    </location>
</feature>
<organism evidence="10 11">
    <name type="scientific">Kineothrix alysoides</name>
    <dbReference type="NCBI Taxonomy" id="1469948"/>
    <lineage>
        <taxon>Bacteria</taxon>
        <taxon>Bacillati</taxon>
        <taxon>Bacillota</taxon>
        <taxon>Clostridia</taxon>
        <taxon>Lachnospirales</taxon>
        <taxon>Lachnospiraceae</taxon>
        <taxon>Kineothrix</taxon>
    </lineage>
</organism>
<dbReference type="SUPFAM" id="SSF90123">
    <property type="entry name" value="ABC transporter transmembrane region"/>
    <property type="match status" value="1"/>
</dbReference>
<gene>
    <name evidence="10" type="ORF">EDD76_103316</name>
</gene>
<keyword evidence="6 7" id="KW-0472">Membrane</keyword>
<dbReference type="GO" id="GO:0005524">
    <property type="term" value="F:ATP binding"/>
    <property type="evidence" value="ECO:0007669"/>
    <property type="project" value="UniProtKB-KW"/>
</dbReference>
<dbReference type="Gene3D" id="3.40.50.300">
    <property type="entry name" value="P-loop containing nucleotide triphosphate hydrolases"/>
    <property type="match status" value="1"/>
</dbReference>
<evidence type="ECO:0000256" key="3">
    <source>
        <dbReference type="ARBA" id="ARBA00022741"/>
    </source>
</evidence>
<comment type="caution">
    <text evidence="10">The sequence shown here is derived from an EMBL/GenBank/DDBJ whole genome shotgun (WGS) entry which is preliminary data.</text>
</comment>
<evidence type="ECO:0000256" key="7">
    <source>
        <dbReference type="SAM" id="Phobius"/>
    </source>
</evidence>
<sequence length="589" mass="67003">MLKTLKYFYGTAWRERPFYLLFLLASILLNAGQPFINLILSKYLLEELVGDRNTEILLWIVAGIVIGNLLFLSLIHVARTNLAKYDDWFERYFYDRLSLKSMTMDYPLTENPETLNQRRKADEGMAWYSGGMKGLSESIQLLFSYALILAGVVSIVAVMSPVLLIVASFAVIGGTFTVWQTGKIQKIEFEKFPKVNRAFGYATRNILEVKFAKSIRLYHGAPMMREQFVNTTKKCSDIFYYTANSIGRWNCVGSFVNFLKGLCIYGYLSYKLLTGTIGIGDFTLLAGASNSLKDSLQGLLNQLQEVHRKLNFMREYVKFIDTEDTHRLGTQTISEKTLPVIEFRNVSFRYPSMQGYVLKDINITISQGQHLSVVGLNGAGKTTFIKLLCRLYDVDEGEILLNGVNIKNFDYDAYIKELAVVFQDFKMFALSIRENIKLGDWEKEVREQDMENICVLSGLAQKVEALPKGMDTQIYKYFDKEGIEPSGGEMQKLAIARALYKDAPIVILDEPTAALDPVAEYDIYRQFDTLIGGKTAIYISHRLSSCKFCDKIAVFADNTIKEYGTHEELAKMPDGIYAEMFKAQARYYA</sequence>
<accession>A0A4R1R3V9</accession>
<feature type="domain" description="ABC transmembrane type-1" evidence="9">
    <location>
        <begin position="135"/>
        <end position="308"/>
    </location>
</feature>
<dbReference type="SUPFAM" id="SSF52540">
    <property type="entry name" value="P-loop containing nucleoside triphosphate hydrolases"/>
    <property type="match status" value="1"/>
</dbReference>
<proteinExistence type="predicted"/>
<dbReference type="AlphaFoldDB" id="A0A4R1R3V9"/>
<keyword evidence="11" id="KW-1185">Reference proteome</keyword>
<dbReference type="GO" id="GO:0016887">
    <property type="term" value="F:ATP hydrolysis activity"/>
    <property type="evidence" value="ECO:0007669"/>
    <property type="project" value="InterPro"/>
</dbReference>